<dbReference type="RefSeq" id="WP_120746347.1">
    <property type="nucleotide sequence ID" value="NZ_RBAH01000003.1"/>
</dbReference>
<dbReference type="Gene3D" id="2.40.128.690">
    <property type="entry name" value="YycH protein, domain 3-like"/>
    <property type="match status" value="1"/>
</dbReference>
<evidence type="ECO:0000313" key="2">
    <source>
        <dbReference type="EMBL" id="RKN85979.1"/>
    </source>
</evidence>
<dbReference type="Proteomes" id="UP000282311">
    <property type="component" value="Unassembled WGS sequence"/>
</dbReference>
<dbReference type="EMBL" id="RBAH01000003">
    <property type="protein sequence ID" value="RKN85979.1"/>
    <property type="molecule type" value="Genomic_DNA"/>
</dbReference>
<organism evidence="2 3">
    <name type="scientific">Paenibacillus ginsengarvi</name>
    <dbReference type="NCBI Taxonomy" id="400777"/>
    <lineage>
        <taxon>Bacteria</taxon>
        <taxon>Bacillati</taxon>
        <taxon>Bacillota</taxon>
        <taxon>Bacilli</taxon>
        <taxon>Bacillales</taxon>
        <taxon>Paenibacillaceae</taxon>
        <taxon>Paenibacillus</taxon>
    </lineage>
</organism>
<protein>
    <recommendedName>
        <fullName evidence="1">Regulatory protein YycH-like domain-containing protein</fullName>
    </recommendedName>
</protein>
<evidence type="ECO:0000259" key="1">
    <source>
        <dbReference type="Pfam" id="PF09648"/>
    </source>
</evidence>
<dbReference type="GO" id="GO:0016020">
    <property type="term" value="C:membrane"/>
    <property type="evidence" value="ECO:0007669"/>
    <property type="project" value="InterPro"/>
</dbReference>
<accession>A0A3B0CPB9</accession>
<gene>
    <name evidence="2" type="ORF">D7M11_06555</name>
</gene>
<dbReference type="AlphaFoldDB" id="A0A3B0CPB9"/>
<keyword evidence="3" id="KW-1185">Reference proteome</keyword>
<dbReference type="InterPro" id="IPR018604">
    <property type="entry name" value="YycI-like"/>
</dbReference>
<proteinExistence type="predicted"/>
<reference evidence="2 3" key="1">
    <citation type="journal article" date="2007" name="Int. J. Syst. Evol. Microbiol.">
        <title>Paenibacillus ginsengarvi sp. nov., isolated from soil from ginseng cultivation.</title>
        <authorList>
            <person name="Yoon M.H."/>
            <person name="Ten L.N."/>
            <person name="Im W.T."/>
        </authorList>
    </citation>
    <scope>NUCLEOTIDE SEQUENCE [LARGE SCALE GENOMIC DNA]</scope>
    <source>
        <strain evidence="2 3">KCTC 13059</strain>
    </source>
</reference>
<dbReference type="Pfam" id="PF09648">
    <property type="entry name" value="YycI"/>
    <property type="match status" value="1"/>
</dbReference>
<evidence type="ECO:0000313" key="3">
    <source>
        <dbReference type="Proteomes" id="UP000282311"/>
    </source>
</evidence>
<feature type="domain" description="Regulatory protein YycH-like" evidence="1">
    <location>
        <begin position="90"/>
        <end position="237"/>
    </location>
</feature>
<comment type="caution">
    <text evidence="2">The sequence shown here is derived from an EMBL/GenBank/DDBJ whole genome shotgun (WGS) entry which is preliminary data.</text>
</comment>
<name>A0A3B0CPB9_9BACL</name>
<dbReference type="OrthoDB" id="2388036at2"/>
<sequence>MDWSRAKSIFIVAFLGLNLLLGYELWVGKWNIIGDSKQTSADIAQELDRIMIARGIKMTAAVPKDTPKMREITVKWVDGESYGRKVMLPEPIKYNLFLSKGSLKDLSSKAIPKIESYAYDRVTSKDGLFMMNQLVGEYPLFDINLELFMNNGEVNGYRQSFVEVDAESEGKEEKKVISAYTVLRTLAEKYLQNGAVISDIRLGYHGQFFETEQWSTLPAFPTWRVALENGDIYYVQGFRGDVETAERVPKKP</sequence>